<organism evidence="1">
    <name type="scientific">Ensete ventricosum</name>
    <name type="common">Abyssinian banana</name>
    <name type="synonym">Musa ensete</name>
    <dbReference type="NCBI Taxonomy" id="4639"/>
    <lineage>
        <taxon>Eukaryota</taxon>
        <taxon>Viridiplantae</taxon>
        <taxon>Streptophyta</taxon>
        <taxon>Embryophyta</taxon>
        <taxon>Tracheophyta</taxon>
        <taxon>Spermatophyta</taxon>
        <taxon>Magnoliopsida</taxon>
        <taxon>Liliopsida</taxon>
        <taxon>Zingiberales</taxon>
        <taxon>Musaceae</taxon>
        <taxon>Ensete</taxon>
    </lineage>
</organism>
<protein>
    <submittedName>
        <fullName evidence="1">Uncharacterized protein</fullName>
    </submittedName>
</protein>
<evidence type="ECO:0000313" key="1">
    <source>
        <dbReference type="EMBL" id="RZR75404.1"/>
    </source>
</evidence>
<sequence length="73" mass="8466">MEEVKRHVYSHYDRCLKQRFYNSELAKGLGPQTGAAEVDWETTYFVQHQPESSMEDDLGLEVEFRSVSGLKLV</sequence>
<reference evidence="1" key="1">
    <citation type="journal article" date="2018" name="Data Brief">
        <title>Genome sequence data from 17 accessions of Ensete ventricosum, a staple food crop for millions in Ethiopia.</title>
        <authorList>
            <person name="Yemataw Z."/>
            <person name="Muzemil S."/>
            <person name="Ambachew D."/>
            <person name="Tripathi L."/>
            <person name="Tesfaye K."/>
            <person name="Chala A."/>
            <person name="Farbos A."/>
            <person name="O'Neill P."/>
            <person name="Moore K."/>
            <person name="Grant M."/>
            <person name="Studholme D.J."/>
        </authorList>
    </citation>
    <scope>NUCLEOTIDE SEQUENCE [LARGE SCALE GENOMIC DNA]</scope>
    <source>
        <tissue evidence="1">Leaf</tissue>
    </source>
</reference>
<proteinExistence type="predicted"/>
<dbReference type="AlphaFoldDB" id="A0A445MMC3"/>
<gene>
    <name evidence="1" type="ORF">BHM03_00056544</name>
</gene>
<accession>A0A445MMC3</accession>
<dbReference type="Proteomes" id="UP000290560">
    <property type="component" value="Unassembled WGS sequence"/>
</dbReference>
<dbReference type="EMBL" id="KV876754">
    <property type="protein sequence ID" value="RZR75404.1"/>
    <property type="molecule type" value="Genomic_DNA"/>
</dbReference>
<name>A0A445MMC3_ENSVE</name>